<evidence type="ECO:0000259" key="7">
    <source>
        <dbReference type="PROSITE" id="PS50105"/>
    </source>
</evidence>
<comment type="caution">
    <text evidence="8">The sequence shown here is derived from an EMBL/GenBank/DDBJ whole genome shotgun (WGS) entry which is preliminary data.</text>
</comment>
<feature type="region of interest" description="Disordered" evidence="6">
    <location>
        <begin position="646"/>
        <end position="688"/>
    </location>
</feature>
<dbReference type="InterPro" id="IPR047554">
    <property type="entry name" value="BICC1_KH-I_rpt2"/>
</dbReference>
<evidence type="ECO:0000256" key="5">
    <source>
        <dbReference type="PROSITE-ProRule" id="PRU00117"/>
    </source>
</evidence>
<dbReference type="SUPFAM" id="SSF47769">
    <property type="entry name" value="SAM/Pointed domain"/>
    <property type="match status" value="1"/>
</dbReference>
<dbReference type="Pfam" id="PF22985">
    <property type="entry name" value="KH_BICC1"/>
    <property type="match status" value="2"/>
</dbReference>
<dbReference type="Gene3D" id="3.30.310.270">
    <property type="match status" value="2"/>
</dbReference>
<feature type="compositionally biased region" description="Polar residues" evidence="6">
    <location>
        <begin position="788"/>
        <end position="805"/>
    </location>
</feature>
<dbReference type="FunFam" id="3.30.310.270:FF:000002">
    <property type="entry name" value="BicC family RNA binding protein 1"/>
    <property type="match status" value="1"/>
</dbReference>
<keyword evidence="2" id="KW-0217">Developmental protein</keyword>
<evidence type="ECO:0000256" key="6">
    <source>
        <dbReference type="SAM" id="MobiDB-lite"/>
    </source>
</evidence>
<feature type="region of interest" description="Disordered" evidence="6">
    <location>
        <begin position="782"/>
        <end position="807"/>
    </location>
</feature>
<dbReference type="InterPro" id="IPR036612">
    <property type="entry name" value="KH_dom_type_1_sf"/>
</dbReference>
<proteinExistence type="inferred from homology"/>
<dbReference type="PANTHER" id="PTHR10627">
    <property type="entry name" value="SCP160"/>
    <property type="match status" value="1"/>
</dbReference>
<evidence type="ECO:0000256" key="2">
    <source>
        <dbReference type="ARBA" id="ARBA00022473"/>
    </source>
</evidence>
<gene>
    <name evidence="8" type="ORF">NP493_962g00011</name>
</gene>
<dbReference type="InterPro" id="IPR037974">
    <property type="entry name" value="BICC1_SAM_dom"/>
</dbReference>
<organism evidence="8 9">
    <name type="scientific">Ridgeia piscesae</name>
    <name type="common">Tubeworm</name>
    <dbReference type="NCBI Taxonomy" id="27915"/>
    <lineage>
        <taxon>Eukaryota</taxon>
        <taxon>Metazoa</taxon>
        <taxon>Spiralia</taxon>
        <taxon>Lophotrochozoa</taxon>
        <taxon>Annelida</taxon>
        <taxon>Polychaeta</taxon>
        <taxon>Sedentaria</taxon>
        <taxon>Canalipalpata</taxon>
        <taxon>Sabellida</taxon>
        <taxon>Siboglinidae</taxon>
        <taxon>Ridgeia</taxon>
    </lineage>
</organism>
<sequence length="819" mass="88404">MAVLDTKSTRVTLKMDVSHTEHSHVIGKGGNNIKQVMQDTGCHIHFPDSNRNNQLEKSNQVSIAGQPAGVEEARARIRELLPIVFMFELPVTGALQPIPDSTSPIIQQIQQAYSVTVTFKQRPRVYVTTVIVRGSVSNAKAMKEATAVLMKHLTGNQAVAIPVSIQLEIAPQHHLFMIGRGGANIKQIMQRTGATIHFPDPSTVQPQRKSTVYITGPIESVYLARRQLIGCLPLVLMFDLKEDIDIDQASLSQLMEQLDVFISIKPKPKQPSKSVIVKSIERNAANLHEARRRLLGATHESPVITSSLQDASINGNAGLTSLDLLGQNLLNVNTSALFLLNGATTSRTTNGATLSPHSPNSSPSTPFLTNPPASCMYSQMMVMAPPTGYSMRSPYMTTAAVTAAKIYAQNQANKDFSQLTVPQPPTSIERAILGSNCSNDSSHSSPVTTTSTSPFDLISTTGGACVTCTIGSTPDLHSHQTTNSFVQDVALQRHLSPCGSMPDLFGSSNSSPLGTATGSPLGTNPGSPIVQRQTVFLEDAARTMPFQNGESCRSSESSCESDGSEHRAPGCNRPAPVDSNGSSLFTGPLFSAFDYEQKKLLANKAMQKKPDGESSRIPTDFWSGLGFSKSMPDAAIRERLKHCYNGPSMTTTYENGEIDQDPWKDSKQTSTGYTDEPPISAAPGGYPSPRRKLGDFGLGGCSNHLDGASIHKQLEGPMKTDLAELFSKLGLGKYSGLFQQQEIDLPTFLTLTDQDLKELGISTFGARRKMLLAIADLSKRQTRLSPAPGSNNPFRESRDNASSIMGSHRLDIASHSGRW</sequence>
<dbReference type="PROSITE" id="PS50084">
    <property type="entry name" value="KH_TYPE_1"/>
    <property type="match status" value="2"/>
</dbReference>
<dbReference type="Pfam" id="PF00536">
    <property type="entry name" value="SAM_1"/>
    <property type="match status" value="1"/>
</dbReference>
<dbReference type="InterPro" id="IPR001660">
    <property type="entry name" value="SAM"/>
</dbReference>
<dbReference type="CDD" id="cd09520">
    <property type="entry name" value="SAM_BICC1"/>
    <property type="match status" value="1"/>
</dbReference>
<dbReference type="SMART" id="SM00454">
    <property type="entry name" value="SAM"/>
    <property type="match status" value="1"/>
</dbReference>
<name>A0AAD9NJL2_RIDPI</name>
<keyword evidence="9" id="KW-1185">Reference proteome</keyword>
<keyword evidence="3" id="KW-0677">Repeat</keyword>
<dbReference type="InterPro" id="IPR047553">
    <property type="entry name" value="BICC1_KH-I_rpt3"/>
</dbReference>
<evidence type="ECO:0000313" key="8">
    <source>
        <dbReference type="EMBL" id="KAK2172420.1"/>
    </source>
</evidence>
<dbReference type="PROSITE" id="PS50105">
    <property type="entry name" value="SAM_DOMAIN"/>
    <property type="match status" value="1"/>
</dbReference>
<dbReference type="SUPFAM" id="SSF54791">
    <property type="entry name" value="Eukaryotic type KH-domain (KH-domain type I)"/>
    <property type="match status" value="2"/>
</dbReference>
<dbReference type="SMART" id="SM00322">
    <property type="entry name" value="KH"/>
    <property type="match status" value="2"/>
</dbReference>
<dbReference type="GO" id="GO:0005737">
    <property type="term" value="C:cytoplasm"/>
    <property type="evidence" value="ECO:0007669"/>
    <property type="project" value="TreeGrafter"/>
</dbReference>
<protein>
    <recommendedName>
        <fullName evidence="7">SAM domain-containing protein</fullName>
    </recommendedName>
</protein>
<comment type="similarity">
    <text evidence="1">Belongs to the BicC family.</text>
</comment>
<evidence type="ECO:0000256" key="1">
    <source>
        <dbReference type="ARBA" id="ARBA00007662"/>
    </source>
</evidence>
<dbReference type="CDD" id="cd22422">
    <property type="entry name" value="KH-I_BICC1_rpt3"/>
    <property type="match status" value="1"/>
</dbReference>
<evidence type="ECO:0000256" key="3">
    <source>
        <dbReference type="ARBA" id="ARBA00022737"/>
    </source>
</evidence>
<dbReference type="InterPro" id="IPR004087">
    <property type="entry name" value="KH_dom"/>
</dbReference>
<reference evidence="8" key="1">
    <citation type="journal article" date="2023" name="Mol. Biol. Evol.">
        <title>Third-Generation Sequencing Reveals the Adaptive Role of the Epigenome in Three Deep-Sea Polychaetes.</title>
        <authorList>
            <person name="Perez M."/>
            <person name="Aroh O."/>
            <person name="Sun Y."/>
            <person name="Lan Y."/>
            <person name="Juniper S.K."/>
            <person name="Young C.R."/>
            <person name="Angers B."/>
            <person name="Qian P.Y."/>
        </authorList>
    </citation>
    <scope>NUCLEOTIDE SEQUENCE</scope>
    <source>
        <strain evidence="8">R07B-5</strain>
    </source>
</reference>
<dbReference type="InterPro" id="IPR013761">
    <property type="entry name" value="SAM/pointed_sf"/>
</dbReference>
<dbReference type="AlphaFoldDB" id="A0AAD9NJL2"/>
<evidence type="ECO:0000256" key="4">
    <source>
        <dbReference type="ARBA" id="ARBA00022884"/>
    </source>
</evidence>
<feature type="region of interest" description="Disordered" evidence="6">
    <location>
        <begin position="506"/>
        <end position="527"/>
    </location>
</feature>
<dbReference type="Pfam" id="PF00013">
    <property type="entry name" value="KH_1"/>
    <property type="match status" value="2"/>
</dbReference>
<feature type="domain" description="SAM" evidence="7">
    <location>
        <begin position="721"/>
        <end position="780"/>
    </location>
</feature>
<dbReference type="InterPro" id="IPR004088">
    <property type="entry name" value="KH_dom_type_1"/>
</dbReference>
<dbReference type="GO" id="GO:0003723">
    <property type="term" value="F:RNA binding"/>
    <property type="evidence" value="ECO:0007669"/>
    <property type="project" value="UniProtKB-UniRule"/>
</dbReference>
<feature type="compositionally biased region" description="Low complexity" evidence="6">
    <location>
        <begin position="549"/>
        <end position="561"/>
    </location>
</feature>
<dbReference type="Proteomes" id="UP001209878">
    <property type="component" value="Unassembled WGS sequence"/>
</dbReference>
<accession>A0AAD9NJL2</accession>
<dbReference type="Gene3D" id="1.10.150.50">
    <property type="entry name" value="Transcription Factor, Ets-1"/>
    <property type="match status" value="1"/>
</dbReference>
<feature type="region of interest" description="Disordered" evidence="6">
    <location>
        <begin position="547"/>
        <end position="575"/>
    </location>
</feature>
<dbReference type="InterPro" id="IPR054727">
    <property type="entry name" value="BICC1_KH"/>
</dbReference>
<dbReference type="CDD" id="cd22421">
    <property type="entry name" value="KH-I_BICC1_rpt2"/>
    <property type="match status" value="1"/>
</dbReference>
<dbReference type="PANTHER" id="PTHR10627:SF69">
    <property type="entry name" value="PROTEIN BICAUDAL C"/>
    <property type="match status" value="1"/>
</dbReference>
<dbReference type="EMBL" id="JAODUO010000962">
    <property type="protein sequence ID" value="KAK2172420.1"/>
    <property type="molecule type" value="Genomic_DNA"/>
</dbReference>
<keyword evidence="4 5" id="KW-0694">RNA-binding</keyword>
<evidence type="ECO:0000313" key="9">
    <source>
        <dbReference type="Proteomes" id="UP001209878"/>
    </source>
</evidence>